<dbReference type="STRING" id="157652.A0A371HE38"/>
<evidence type="ECO:0000313" key="2">
    <source>
        <dbReference type="Proteomes" id="UP000257109"/>
    </source>
</evidence>
<dbReference type="AlphaFoldDB" id="A0A371HE38"/>
<dbReference type="EMBL" id="QJKJ01002869">
    <property type="protein sequence ID" value="RDY00974.1"/>
    <property type="molecule type" value="Genomic_DNA"/>
</dbReference>
<name>A0A371HE38_MUCPR</name>
<accession>A0A371HE38</accession>
<organism evidence="1 2">
    <name type="scientific">Mucuna pruriens</name>
    <name type="common">Velvet bean</name>
    <name type="synonym">Dolichos pruriens</name>
    <dbReference type="NCBI Taxonomy" id="157652"/>
    <lineage>
        <taxon>Eukaryota</taxon>
        <taxon>Viridiplantae</taxon>
        <taxon>Streptophyta</taxon>
        <taxon>Embryophyta</taxon>
        <taxon>Tracheophyta</taxon>
        <taxon>Spermatophyta</taxon>
        <taxon>Magnoliopsida</taxon>
        <taxon>eudicotyledons</taxon>
        <taxon>Gunneridae</taxon>
        <taxon>Pentapetalae</taxon>
        <taxon>rosids</taxon>
        <taxon>fabids</taxon>
        <taxon>Fabales</taxon>
        <taxon>Fabaceae</taxon>
        <taxon>Papilionoideae</taxon>
        <taxon>50 kb inversion clade</taxon>
        <taxon>NPAAA clade</taxon>
        <taxon>indigoferoid/millettioid clade</taxon>
        <taxon>Phaseoleae</taxon>
        <taxon>Mucuna</taxon>
    </lineage>
</organism>
<feature type="non-terminal residue" evidence="1">
    <location>
        <position position="150"/>
    </location>
</feature>
<dbReference type="Proteomes" id="UP000257109">
    <property type="component" value="Unassembled WGS sequence"/>
</dbReference>
<keyword evidence="2" id="KW-1185">Reference proteome</keyword>
<reference evidence="1" key="1">
    <citation type="submission" date="2018-05" db="EMBL/GenBank/DDBJ databases">
        <title>Draft genome of Mucuna pruriens seed.</title>
        <authorList>
            <person name="Nnadi N.E."/>
            <person name="Vos R."/>
            <person name="Hasami M.H."/>
            <person name="Devisetty U.K."/>
            <person name="Aguiy J.C."/>
        </authorList>
    </citation>
    <scope>NUCLEOTIDE SEQUENCE [LARGE SCALE GENOMIC DNA]</scope>
    <source>
        <strain evidence="1">JCA_2017</strain>
    </source>
</reference>
<comment type="caution">
    <text evidence="1">The sequence shown here is derived from an EMBL/GenBank/DDBJ whole genome shotgun (WGS) entry which is preliminary data.</text>
</comment>
<protein>
    <submittedName>
        <fullName evidence="1">Uncharacterized protein</fullName>
    </submittedName>
</protein>
<evidence type="ECO:0000313" key="1">
    <source>
        <dbReference type="EMBL" id="RDY00974.1"/>
    </source>
</evidence>
<sequence>MQRLSIDIVSEIVSEAITLKEKKYSQSLDIFRNSYPKYMLEFQTWKLEKEIDSKISKLIKQCQEETHEQDLLQMLLEGAKNSKSSDDLLSNFISRNRFIIDNYKIYSLLVIRLLQLYHHAVHQNWQDHACVEVLKVCGKYYKKTFFSDGN</sequence>
<gene>
    <name evidence="1" type="ORF">CR513_15762</name>
</gene>
<proteinExistence type="predicted"/>
<dbReference type="OrthoDB" id="1470350at2759"/>